<feature type="region of interest" description="Disordered" evidence="1">
    <location>
        <begin position="70"/>
        <end position="98"/>
    </location>
</feature>
<name>F2DYS3_HORVV</name>
<dbReference type="AlphaFoldDB" id="F2DYS3"/>
<evidence type="ECO:0000256" key="1">
    <source>
        <dbReference type="SAM" id="MobiDB-lite"/>
    </source>
</evidence>
<reference evidence="2" key="1">
    <citation type="journal article" date="2011" name="Plant Physiol.">
        <title>Comprehensive sequence analysis of 24,783 barley full-length cDNAs derived from 12 clone libraries.</title>
        <authorList>
            <person name="Matsumoto T."/>
            <person name="Tanaka T."/>
            <person name="Sakai H."/>
            <person name="Amano N."/>
            <person name="Kanamori H."/>
            <person name="Kurita K."/>
            <person name="Kikuta A."/>
            <person name="Kamiya K."/>
            <person name="Yamamoto M."/>
            <person name="Ikawa H."/>
            <person name="Fujii N."/>
            <person name="Hori K."/>
            <person name="Itoh T."/>
            <person name="Sato K."/>
        </authorList>
    </citation>
    <scope>NUCLEOTIDE SEQUENCE</scope>
    <source>
        <tissue evidence="2">Shoot and root</tissue>
    </source>
</reference>
<accession>F2DYS3</accession>
<protein>
    <submittedName>
        <fullName evidence="2">Predicted protein</fullName>
    </submittedName>
</protein>
<sequence>MPCRTLMTPYPSPRSIPRRGTVDSQPPPQTLAARRESWGRKFRVFVLGWRRRGSEWWWYKDTRFPCVRPAGRYPHGSRRAGRGSMDDGRWSASSGLQDSQRAVGERRYFRHRRLPFLSCSPLSG</sequence>
<feature type="region of interest" description="Disordered" evidence="1">
    <location>
        <begin position="1"/>
        <end position="30"/>
    </location>
</feature>
<dbReference type="EMBL" id="AK369043">
    <property type="protein sequence ID" value="BAK00245.1"/>
    <property type="molecule type" value="mRNA"/>
</dbReference>
<proteinExistence type="evidence at transcript level"/>
<organism evidence="2">
    <name type="scientific">Hordeum vulgare subsp. vulgare</name>
    <name type="common">Domesticated barley</name>
    <dbReference type="NCBI Taxonomy" id="112509"/>
    <lineage>
        <taxon>Eukaryota</taxon>
        <taxon>Viridiplantae</taxon>
        <taxon>Streptophyta</taxon>
        <taxon>Embryophyta</taxon>
        <taxon>Tracheophyta</taxon>
        <taxon>Spermatophyta</taxon>
        <taxon>Magnoliopsida</taxon>
        <taxon>Liliopsida</taxon>
        <taxon>Poales</taxon>
        <taxon>Poaceae</taxon>
        <taxon>BOP clade</taxon>
        <taxon>Pooideae</taxon>
        <taxon>Triticodae</taxon>
        <taxon>Triticeae</taxon>
        <taxon>Hordeinae</taxon>
        <taxon>Hordeum</taxon>
    </lineage>
</organism>
<evidence type="ECO:0000313" key="2">
    <source>
        <dbReference type="EMBL" id="BAK00245.1"/>
    </source>
</evidence>